<dbReference type="Proteomes" id="UP000465240">
    <property type="component" value="Unassembled WGS sequence"/>
</dbReference>
<dbReference type="SUPFAM" id="SSF53335">
    <property type="entry name" value="S-adenosyl-L-methionine-dependent methyltransferases"/>
    <property type="match status" value="1"/>
</dbReference>
<protein>
    <recommendedName>
        <fullName evidence="1">Methyltransferase FkbM domain-containing protein</fullName>
    </recommendedName>
</protein>
<proteinExistence type="predicted"/>
<dbReference type="Pfam" id="PF05050">
    <property type="entry name" value="Methyltransf_21"/>
    <property type="match status" value="1"/>
</dbReference>
<evidence type="ECO:0000313" key="3">
    <source>
        <dbReference type="Proteomes" id="UP000465240"/>
    </source>
</evidence>
<comment type="caution">
    <text evidence="2">The sequence shown here is derived from an EMBL/GenBank/DDBJ whole genome shotgun (WGS) entry which is preliminary data.</text>
</comment>
<accession>A0ABQ1C321</accession>
<dbReference type="Gene3D" id="3.40.50.150">
    <property type="entry name" value="Vaccinia Virus protein VP39"/>
    <property type="match status" value="1"/>
</dbReference>
<gene>
    <name evidence="2" type="ORF">MPRG_21270</name>
</gene>
<dbReference type="InterPro" id="IPR053188">
    <property type="entry name" value="FkbM_Methyltransferase"/>
</dbReference>
<name>A0ABQ1C321_9MYCO</name>
<sequence length="244" mass="27113">MDLLHRARLIARHAGLDVTRYHLEADWNRNLVNQLESHQVDVVLDVGANSGQYASSLREAKFERRIISFEPLSTPFSVLKKRATKDPFWECRKCALGDMDGTIRVNVAGNAGHASSSVLPMLAGHQEACPEANYIGAEEVPIHRLDSVAPDILQPKDVTFLKIDVQGFERQVLAGGRSTVHHHCVGMQLELSFLPLYEGGMLIREAFDVAYSLGFTLTGLLPGFTDVRNGRMLQADGIFFRNDN</sequence>
<reference evidence="2 3" key="1">
    <citation type="journal article" date="2019" name="Emerg. Microbes Infect.">
        <title>Comprehensive subspecies identification of 175 nontuberculous mycobacteria species based on 7547 genomic profiles.</title>
        <authorList>
            <person name="Matsumoto Y."/>
            <person name="Kinjo T."/>
            <person name="Motooka D."/>
            <person name="Nabeya D."/>
            <person name="Jung N."/>
            <person name="Uechi K."/>
            <person name="Horii T."/>
            <person name="Iida T."/>
            <person name="Fujita J."/>
            <person name="Nakamura S."/>
        </authorList>
    </citation>
    <scope>NUCLEOTIDE SEQUENCE [LARGE SCALE GENOMIC DNA]</scope>
    <source>
        <strain evidence="2 3">JCM 18565</strain>
    </source>
</reference>
<dbReference type="NCBIfam" id="TIGR01444">
    <property type="entry name" value="fkbM_fam"/>
    <property type="match status" value="1"/>
</dbReference>
<keyword evidence="3" id="KW-1185">Reference proteome</keyword>
<dbReference type="RefSeq" id="WP_120792580.1">
    <property type="nucleotide sequence ID" value="NZ_BLKX01000001.1"/>
</dbReference>
<organism evidence="2 3">
    <name type="scientific">Mycobacterium paragordonae</name>
    <dbReference type="NCBI Taxonomy" id="1389713"/>
    <lineage>
        <taxon>Bacteria</taxon>
        <taxon>Bacillati</taxon>
        <taxon>Actinomycetota</taxon>
        <taxon>Actinomycetes</taxon>
        <taxon>Mycobacteriales</taxon>
        <taxon>Mycobacteriaceae</taxon>
        <taxon>Mycobacterium</taxon>
    </lineage>
</organism>
<dbReference type="PANTHER" id="PTHR36973:SF4">
    <property type="entry name" value="NODULATION PROTEIN"/>
    <property type="match status" value="1"/>
</dbReference>
<evidence type="ECO:0000313" key="2">
    <source>
        <dbReference type="EMBL" id="GFG78851.1"/>
    </source>
</evidence>
<dbReference type="InterPro" id="IPR029063">
    <property type="entry name" value="SAM-dependent_MTases_sf"/>
</dbReference>
<feature type="domain" description="Methyltransferase FkbM" evidence="1">
    <location>
        <begin position="45"/>
        <end position="214"/>
    </location>
</feature>
<dbReference type="EMBL" id="BLKX01000001">
    <property type="protein sequence ID" value="GFG78851.1"/>
    <property type="molecule type" value="Genomic_DNA"/>
</dbReference>
<evidence type="ECO:0000259" key="1">
    <source>
        <dbReference type="Pfam" id="PF05050"/>
    </source>
</evidence>
<dbReference type="InterPro" id="IPR006342">
    <property type="entry name" value="FkbM_mtfrase"/>
</dbReference>
<dbReference type="PANTHER" id="PTHR36973">
    <property type="entry name" value="SLL1456 PROTEIN-RELATED"/>
    <property type="match status" value="1"/>
</dbReference>